<evidence type="ECO:0008006" key="3">
    <source>
        <dbReference type="Google" id="ProtNLM"/>
    </source>
</evidence>
<dbReference type="OrthoDB" id="418748at2759"/>
<gene>
    <name evidence="1" type="ORF">J437_LFUL008077</name>
</gene>
<evidence type="ECO:0000313" key="2">
    <source>
        <dbReference type="Proteomes" id="UP000792457"/>
    </source>
</evidence>
<proteinExistence type="predicted"/>
<protein>
    <recommendedName>
        <fullName evidence="3">Craniofacial development protein 2-like</fullName>
    </recommendedName>
</protein>
<accession>A0A8K0KCD1</accession>
<keyword evidence="2" id="KW-1185">Reference proteome</keyword>
<reference evidence="1" key="1">
    <citation type="submission" date="2013-04" db="EMBL/GenBank/DDBJ databases">
        <authorList>
            <person name="Qu J."/>
            <person name="Murali S.C."/>
            <person name="Bandaranaike D."/>
            <person name="Bellair M."/>
            <person name="Blankenburg K."/>
            <person name="Chao H."/>
            <person name="Dinh H."/>
            <person name="Doddapaneni H."/>
            <person name="Downs B."/>
            <person name="Dugan-Rocha S."/>
            <person name="Elkadiri S."/>
            <person name="Gnanaolivu R.D."/>
            <person name="Hernandez B."/>
            <person name="Javaid M."/>
            <person name="Jayaseelan J.C."/>
            <person name="Lee S."/>
            <person name="Li M."/>
            <person name="Ming W."/>
            <person name="Munidasa M."/>
            <person name="Muniz J."/>
            <person name="Nguyen L."/>
            <person name="Ongeri F."/>
            <person name="Osuji N."/>
            <person name="Pu L.-L."/>
            <person name="Puazo M."/>
            <person name="Qu C."/>
            <person name="Quiroz J."/>
            <person name="Raj R."/>
            <person name="Weissenberger G."/>
            <person name="Xin Y."/>
            <person name="Zou X."/>
            <person name="Han Y."/>
            <person name="Richards S."/>
            <person name="Worley K."/>
            <person name="Muzny D."/>
            <person name="Gibbs R."/>
        </authorList>
    </citation>
    <scope>NUCLEOTIDE SEQUENCE</scope>
    <source>
        <strain evidence="1">Sampled in the wild</strain>
    </source>
</reference>
<dbReference type="AlphaFoldDB" id="A0A8K0KCD1"/>
<evidence type="ECO:0000313" key="1">
    <source>
        <dbReference type="EMBL" id="KAG8231536.1"/>
    </source>
</evidence>
<dbReference type="PANTHER" id="PTHR23227">
    <property type="entry name" value="BUCENTAUR RELATED"/>
    <property type="match status" value="1"/>
</dbReference>
<dbReference type="PANTHER" id="PTHR23227:SF83">
    <property type="entry name" value="ENDONUCLEASE_EXONUCLEASE_PHOSPHATASE DOMAIN-CONTAINING PROTEIN"/>
    <property type="match status" value="1"/>
</dbReference>
<dbReference type="Gene3D" id="3.60.10.10">
    <property type="entry name" value="Endonuclease/exonuclease/phosphatase"/>
    <property type="match status" value="1"/>
</dbReference>
<reference evidence="1" key="2">
    <citation type="submission" date="2017-10" db="EMBL/GenBank/DDBJ databases">
        <title>Ladona fulva Genome sequencing and assembly.</title>
        <authorList>
            <person name="Murali S."/>
            <person name="Richards S."/>
            <person name="Bandaranaike D."/>
            <person name="Bellair M."/>
            <person name="Blankenburg K."/>
            <person name="Chao H."/>
            <person name="Dinh H."/>
            <person name="Doddapaneni H."/>
            <person name="Dugan-Rocha S."/>
            <person name="Elkadiri S."/>
            <person name="Gnanaolivu R."/>
            <person name="Hernandez B."/>
            <person name="Skinner E."/>
            <person name="Javaid M."/>
            <person name="Lee S."/>
            <person name="Li M."/>
            <person name="Ming W."/>
            <person name="Munidasa M."/>
            <person name="Muniz J."/>
            <person name="Nguyen L."/>
            <person name="Hughes D."/>
            <person name="Osuji N."/>
            <person name="Pu L.-L."/>
            <person name="Puazo M."/>
            <person name="Qu C."/>
            <person name="Quiroz J."/>
            <person name="Raj R."/>
            <person name="Weissenberger G."/>
            <person name="Xin Y."/>
            <person name="Zou X."/>
            <person name="Han Y."/>
            <person name="Worley K."/>
            <person name="Muzny D."/>
            <person name="Gibbs R."/>
        </authorList>
    </citation>
    <scope>NUCLEOTIDE SEQUENCE</scope>
    <source>
        <strain evidence="1">Sampled in the wild</strain>
    </source>
</reference>
<dbReference type="InterPro" id="IPR036691">
    <property type="entry name" value="Endo/exonu/phosph_ase_sf"/>
</dbReference>
<dbReference type="EMBL" id="KZ308558">
    <property type="protein sequence ID" value="KAG8231536.1"/>
    <property type="molecule type" value="Genomic_DNA"/>
</dbReference>
<comment type="caution">
    <text evidence="1">The sequence shown here is derived from an EMBL/GenBank/DDBJ whole genome shotgun (WGS) entry which is preliminary data.</text>
</comment>
<dbReference type="Proteomes" id="UP000792457">
    <property type="component" value="Unassembled WGS sequence"/>
</dbReference>
<sequence length="104" mass="11960">MEIPENERAIIGEDLNGHVGRRRCGEERVHGQWSVGVAVAYDLTIVNTYFRKGEGHLITYKRGDRVSQIDYILCQRKYLQEMRNCKVINGKSVAQQHRLVVADC</sequence>
<organism evidence="1 2">
    <name type="scientific">Ladona fulva</name>
    <name type="common">Scarce chaser dragonfly</name>
    <name type="synonym">Libellula fulva</name>
    <dbReference type="NCBI Taxonomy" id="123851"/>
    <lineage>
        <taxon>Eukaryota</taxon>
        <taxon>Metazoa</taxon>
        <taxon>Ecdysozoa</taxon>
        <taxon>Arthropoda</taxon>
        <taxon>Hexapoda</taxon>
        <taxon>Insecta</taxon>
        <taxon>Pterygota</taxon>
        <taxon>Palaeoptera</taxon>
        <taxon>Odonata</taxon>
        <taxon>Epiprocta</taxon>
        <taxon>Anisoptera</taxon>
        <taxon>Libelluloidea</taxon>
        <taxon>Libellulidae</taxon>
        <taxon>Ladona</taxon>
    </lineage>
</organism>
<dbReference type="InterPro" id="IPR027124">
    <property type="entry name" value="Swc5/CFDP1/2"/>
</dbReference>
<name>A0A8K0KCD1_LADFU</name>